<keyword evidence="3" id="KW-1185">Reference proteome</keyword>
<dbReference type="EMBL" id="KL662183">
    <property type="protein sequence ID" value="KFM28824.1"/>
    <property type="molecule type" value="Genomic_DNA"/>
</dbReference>
<accession>A0A087SSX0</accession>
<dbReference type="AlphaFoldDB" id="A0A087SSX0"/>
<evidence type="ECO:0000313" key="3">
    <source>
        <dbReference type="Proteomes" id="UP000028924"/>
    </source>
</evidence>
<gene>
    <name evidence="2" type="ORF">F751_4299</name>
</gene>
<organism evidence="2 3">
    <name type="scientific">Auxenochlorella protothecoides</name>
    <name type="common">Green microalga</name>
    <name type="synonym">Chlorella protothecoides</name>
    <dbReference type="NCBI Taxonomy" id="3075"/>
    <lineage>
        <taxon>Eukaryota</taxon>
        <taxon>Viridiplantae</taxon>
        <taxon>Chlorophyta</taxon>
        <taxon>core chlorophytes</taxon>
        <taxon>Trebouxiophyceae</taxon>
        <taxon>Chlorellales</taxon>
        <taxon>Chlorellaceae</taxon>
        <taxon>Auxenochlorella</taxon>
    </lineage>
</organism>
<proteinExistence type="predicted"/>
<feature type="region of interest" description="Disordered" evidence="1">
    <location>
        <begin position="185"/>
        <end position="209"/>
    </location>
</feature>
<evidence type="ECO:0000313" key="2">
    <source>
        <dbReference type="EMBL" id="KFM28824.1"/>
    </source>
</evidence>
<name>A0A087SSX0_AUXPR</name>
<dbReference type="Proteomes" id="UP000028924">
    <property type="component" value="Unassembled WGS sequence"/>
</dbReference>
<reference evidence="2 3" key="1">
    <citation type="journal article" date="2014" name="BMC Genomics">
        <title>Oil accumulation mechanisms of the oleaginous microalga Chlorella protothecoides revealed through its genome, transcriptomes, and proteomes.</title>
        <authorList>
            <person name="Gao C."/>
            <person name="Wang Y."/>
            <person name="Shen Y."/>
            <person name="Yan D."/>
            <person name="He X."/>
            <person name="Dai J."/>
            <person name="Wu Q."/>
        </authorList>
    </citation>
    <scope>NUCLEOTIDE SEQUENCE [LARGE SCALE GENOMIC DNA]</scope>
    <source>
        <strain evidence="2 3">0710</strain>
    </source>
</reference>
<dbReference type="GeneID" id="23615690"/>
<evidence type="ECO:0000256" key="1">
    <source>
        <dbReference type="SAM" id="MobiDB-lite"/>
    </source>
</evidence>
<sequence length="230" mass="23869">MAHTLQLNPSHRACVLKCAPQTPQPATGSAGQEPCNPTAALPRHLQPVCGGNDAWGQGLDKGQILPLLDLVLQTGHLCRYPVQHVALPLHRLGAAMLAEEGVARGWELRQQLVDLRQHMGQVLHQLQQASAGGRVGAGGQAPSEGVGLCQQCIAGGAGARLGCGVGREPDVKFRCCMSWREGKLEGKRGVGQPSFPGGSKGSNSGAYHGALPGIPAPTAMTLFPLTAHGS</sequence>
<protein>
    <submittedName>
        <fullName evidence="2">Uncharacterized protein</fullName>
    </submittedName>
</protein>
<dbReference type="RefSeq" id="XP_011401873.1">
    <property type="nucleotide sequence ID" value="XM_011403571.1"/>
</dbReference>
<dbReference type="KEGG" id="apro:F751_4299"/>